<dbReference type="InterPro" id="IPR039321">
    <property type="entry name" value="IDM2/3-like"/>
</dbReference>
<dbReference type="PANTHER" id="PTHR34661:SF1">
    <property type="entry name" value="INCREASED DNA METHYLATION 3"/>
    <property type="match status" value="1"/>
</dbReference>
<evidence type="ECO:0000313" key="1">
    <source>
        <dbReference type="EMBL" id="SPD27983.1"/>
    </source>
</evidence>
<accession>A0A2N9IV06</accession>
<dbReference type="AlphaFoldDB" id="A0A2N9IV06"/>
<protein>
    <recommendedName>
        <fullName evidence="2">SHSP domain-containing protein</fullName>
    </recommendedName>
</protein>
<reference evidence="1" key="1">
    <citation type="submission" date="2018-02" db="EMBL/GenBank/DDBJ databases">
        <authorList>
            <person name="Cohen D.B."/>
            <person name="Kent A.D."/>
        </authorList>
    </citation>
    <scope>NUCLEOTIDE SEQUENCE</scope>
</reference>
<sequence length="276" mass="30133">MDLEGENGTLGSSVQPPFDDQHFLLNFIMSTYFGPDVESDNPRIVKGIVLIGDPITSCMKEEDLERYRSLTGIDNLKIDINEALCYKHEYQAGKDGRQNCMKGSVETAAKFTANGNVPVSKHQSKRGTSDRTCELDGPVVMPLLSIPNVEDCNSHASIVLSGTARRGKIGPPIGAVEIGISKAAYLFRVALPGVKKDNCQFSCEIESNGKVHLQGSTTGGKTIKKRSRVFKMEFQQLCPPGPFTLSFSLPGPVDPRLFAPNFRSDGIFEAVIVKHQ</sequence>
<evidence type="ECO:0008006" key="2">
    <source>
        <dbReference type="Google" id="ProtNLM"/>
    </source>
</evidence>
<dbReference type="EMBL" id="OIVN01006215">
    <property type="protein sequence ID" value="SPD27983.1"/>
    <property type="molecule type" value="Genomic_DNA"/>
</dbReference>
<dbReference type="FunFam" id="2.60.40.790:FF:000049">
    <property type="entry name" value="Increased DNA methylation 3"/>
    <property type="match status" value="1"/>
</dbReference>
<dbReference type="Gene3D" id="2.60.40.790">
    <property type="match status" value="1"/>
</dbReference>
<dbReference type="GO" id="GO:0005634">
    <property type="term" value="C:nucleus"/>
    <property type="evidence" value="ECO:0007669"/>
    <property type="project" value="TreeGrafter"/>
</dbReference>
<dbReference type="SUPFAM" id="SSF49764">
    <property type="entry name" value="HSP20-like chaperones"/>
    <property type="match status" value="1"/>
</dbReference>
<gene>
    <name evidence="1" type="ORF">FSB_LOCUS55865</name>
</gene>
<dbReference type="CDD" id="cd06464">
    <property type="entry name" value="ACD_sHsps-like"/>
    <property type="match status" value="1"/>
</dbReference>
<dbReference type="InterPro" id="IPR008978">
    <property type="entry name" value="HSP20-like_chaperone"/>
</dbReference>
<dbReference type="PANTHER" id="PTHR34661">
    <property type="entry name" value="INCREASED DNA METHYLATION 3"/>
    <property type="match status" value="1"/>
</dbReference>
<proteinExistence type="predicted"/>
<organism evidence="1">
    <name type="scientific">Fagus sylvatica</name>
    <name type="common">Beechnut</name>
    <dbReference type="NCBI Taxonomy" id="28930"/>
    <lineage>
        <taxon>Eukaryota</taxon>
        <taxon>Viridiplantae</taxon>
        <taxon>Streptophyta</taxon>
        <taxon>Embryophyta</taxon>
        <taxon>Tracheophyta</taxon>
        <taxon>Spermatophyta</taxon>
        <taxon>Magnoliopsida</taxon>
        <taxon>eudicotyledons</taxon>
        <taxon>Gunneridae</taxon>
        <taxon>Pentapetalae</taxon>
        <taxon>rosids</taxon>
        <taxon>fabids</taxon>
        <taxon>Fagales</taxon>
        <taxon>Fagaceae</taxon>
        <taxon>Fagus</taxon>
    </lineage>
</organism>
<name>A0A2N9IV06_FAGSY</name>